<dbReference type="InterPro" id="IPR000719">
    <property type="entry name" value="Prot_kinase_dom"/>
</dbReference>
<proteinExistence type="inferred from homology"/>
<evidence type="ECO:0000313" key="4">
    <source>
        <dbReference type="EMBL" id="CAD8457139.1"/>
    </source>
</evidence>
<evidence type="ECO:0000256" key="2">
    <source>
        <dbReference type="SAM" id="MobiDB-lite"/>
    </source>
</evidence>
<dbReference type="CDD" id="cd05121">
    <property type="entry name" value="ABC1_ADCK3-like"/>
    <property type="match status" value="1"/>
</dbReference>
<dbReference type="GO" id="GO:0004672">
    <property type="term" value="F:protein kinase activity"/>
    <property type="evidence" value="ECO:0007669"/>
    <property type="project" value="InterPro"/>
</dbReference>
<dbReference type="AlphaFoldDB" id="A0A7S0DKM9"/>
<dbReference type="EMBL" id="HBEM01023659">
    <property type="protein sequence ID" value="CAD8457139.1"/>
    <property type="molecule type" value="Transcribed_RNA"/>
</dbReference>
<dbReference type="Gene3D" id="3.30.200.20">
    <property type="entry name" value="Phosphorylase Kinase, domain 1"/>
    <property type="match status" value="1"/>
</dbReference>
<protein>
    <recommendedName>
        <fullName evidence="3">Protein kinase domain-containing protein</fullName>
    </recommendedName>
</protein>
<dbReference type="PANTHER" id="PTHR10566">
    <property type="entry name" value="CHAPERONE-ACTIVITY OF BC1 COMPLEX CABC1 -RELATED"/>
    <property type="match status" value="1"/>
</dbReference>
<dbReference type="Gene3D" id="1.10.510.10">
    <property type="entry name" value="Transferase(Phosphotransferase) domain 1"/>
    <property type="match status" value="1"/>
</dbReference>
<organism evidence="4">
    <name type="scientific">Amorphochlora amoebiformis</name>
    <dbReference type="NCBI Taxonomy" id="1561963"/>
    <lineage>
        <taxon>Eukaryota</taxon>
        <taxon>Sar</taxon>
        <taxon>Rhizaria</taxon>
        <taxon>Cercozoa</taxon>
        <taxon>Chlorarachniophyceae</taxon>
        <taxon>Amorphochlora</taxon>
    </lineage>
</organism>
<comment type="similarity">
    <text evidence="1">Belongs to the protein kinase superfamily. ADCK protein kinase family.</text>
</comment>
<dbReference type="PROSITE" id="PS50011">
    <property type="entry name" value="PROTEIN_KINASE_DOM"/>
    <property type="match status" value="1"/>
</dbReference>
<evidence type="ECO:0000259" key="3">
    <source>
        <dbReference type="PROSITE" id="PS50011"/>
    </source>
</evidence>
<dbReference type="PANTHER" id="PTHR10566:SF128">
    <property type="entry name" value="UBIB DOMAIN CONTAINING KINASE"/>
    <property type="match status" value="1"/>
</dbReference>
<gene>
    <name evidence="4" type="ORF">LAMO00422_LOCUS16086</name>
</gene>
<name>A0A7S0DKM9_9EUKA</name>
<reference evidence="4" key="1">
    <citation type="submission" date="2021-01" db="EMBL/GenBank/DDBJ databases">
        <authorList>
            <person name="Corre E."/>
            <person name="Pelletier E."/>
            <person name="Niang G."/>
            <person name="Scheremetjew M."/>
            <person name="Finn R."/>
            <person name="Kale V."/>
            <person name="Holt S."/>
            <person name="Cochrane G."/>
            <person name="Meng A."/>
            <person name="Brown T."/>
            <person name="Cohen L."/>
        </authorList>
    </citation>
    <scope>NUCLEOTIDE SEQUENCE</scope>
    <source>
        <strain evidence="4">CCMP2058</strain>
    </source>
</reference>
<dbReference type="Pfam" id="PF03109">
    <property type="entry name" value="ABC1"/>
    <property type="match status" value="1"/>
</dbReference>
<sequence>MIAEGIGIDMLLLRRLTQWVDENVNIGPLEKSVLTPLVDEFAARLFGELDYEKEGRSAERFYELYAGKKGLENVTAPKIFWEYSSKRVLTMEWIDGVKLTETDKIEQMGFKVIDFVDTGVQCTLRQLLEQGFFHADPHPGNLLVTRDGKLCYIDFGMMSTIPERARYALISHVVHLVNRDYEAMCEDYYALDFVDKSVDTKPIAPALANFFDDALAYSVSELNFGALIDGLGEVFFEYPFQLPPYYALILRSLTFLEGLALRTDPKYKLLAASYPYMAQRLLTDPSPELRNSLEEMVLRNGRLRWSRFENLLNEGVKSKGFDGQGLWLLLEWLCSDAGTAVRGPAARELVSLADGTVLTGIRRSVSLVSPQIADRLAPIETPADIEVAERADRILALLASRLSIPLSTLRSSLLLPPSLTPPNPNDSGGSGVPQIEPSSLVSAVRNASTAEAAAKAVRAARTALRDARSNSERLRRMLQQPGGRELATSVATGLMQRGMARAVRALVSTSEAPLRASGGDSAGLPSVSGSGLASMLQGLTRTLNETSS</sequence>
<dbReference type="InterPro" id="IPR004147">
    <property type="entry name" value="ABC1_dom"/>
</dbReference>
<accession>A0A7S0DKM9</accession>
<feature type="domain" description="Protein kinase" evidence="3">
    <location>
        <begin position="1"/>
        <end position="303"/>
    </location>
</feature>
<dbReference type="InterPro" id="IPR050154">
    <property type="entry name" value="UbiB_kinase"/>
</dbReference>
<dbReference type="GO" id="GO:0005524">
    <property type="term" value="F:ATP binding"/>
    <property type="evidence" value="ECO:0007669"/>
    <property type="project" value="InterPro"/>
</dbReference>
<evidence type="ECO:0000256" key="1">
    <source>
        <dbReference type="ARBA" id="ARBA00009670"/>
    </source>
</evidence>
<dbReference type="InterPro" id="IPR011009">
    <property type="entry name" value="Kinase-like_dom_sf"/>
</dbReference>
<feature type="region of interest" description="Disordered" evidence="2">
    <location>
        <begin position="414"/>
        <end position="436"/>
    </location>
</feature>
<dbReference type="SUPFAM" id="SSF56112">
    <property type="entry name" value="Protein kinase-like (PK-like)"/>
    <property type="match status" value="1"/>
</dbReference>